<accession>A0A9N9WU97</accession>
<gene>
    <name evidence="1" type="ORF">CHIRRI_LOCUS9101</name>
</gene>
<dbReference type="AlphaFoldDB" id="A0A9N9WU97"/>
<keyword evidence="2" id="KW-1185">Reference proteome</keyword>
<evidence type="ECO:0000313" key="2">
    <source>
        <dbReference type="Proteomes" id="UP001153620"/>
    </source>
</evidence>
<dbReference type="Proteomes" id="UP001153620">
    <property type="component" value="Chromosome 2"/>
</dbReference>
<protein>
    <submittedName>
        <fullName evidence="1">Uncharacterized protein</fullName>
    </submittedName>
</protein>
<name>A0A9N9WU97_9DIPT</name>
<sequence>MHLGKHTHTHRKSILLIFTANSQ</sequence>
<proteinExistence type="predicted"/>
<organism evidence="1 2">
    <name type="scientific">Chironomus riparius</name>
    <dbReference type="NCBI Taxonomy" id="315576"/>
    <lineage>
        <taxon>Eukaryota</taxon>
        <taxon>Metazoa</taxon>
        <taxon>Ecdysozoa</taxon>
        <taxon>Arthropoda</taxon>
        <taxon>Hexapoda</taxon>
        <taxon>Insecta</taxon>
        <taxon>Pterygota</taxon>
        <taxon>Neoptera</taxon>
        <taxon>Endopterygota</taxon>
        <taxon>Diptera</taxon>
        <taxon>Nematocera</taxon>
        <taxon>Chironomoidea</taxon>
        <taxon>Chironomidae</taxon>
        <taxon>Chironominae</taxon>
        <taxon>Chironomus</taxon>
    </lineage>
</organism>
<dbReference type="EMBL" id="OU895878">
    <property type="protein sequence ID" value="CAG9806240.1"/>
    <property type="molecule type" value="Genomic_DNA"/>
</dbReference>
<evidence type="ECO:0000313" key="1">
    <source>
        <dbReference type="EMBL" id="CAG9806240.1"/>
    </source>
</evidence>
<reference evidence="1" key="1">
    <citation type="submission" date="2022-01" db="EMBL/GenBank/DDBJ databases">
        <authorList>
            <person name="King R."/>
        </authorList>
    </citation>
    <scope>NUCLEOTIDE SEQUENCE</scope>
</reference>
<reference evidence="1" key="2">
    <citation type="submission" date="2022-10" db="EMBL/GenBank/DDBJ databases">
        <authorList>
            <consortium name="ENA_rothamsted_submissions"/>
            <consortium name="culmorum"/>
            <person name="King R."/>
        </authorList>
    </citation>
    <scope>NUCLEOTIDE SEQUENCE</scope>
</reference>